<gene>
    <name evidence="2" type="ORF">GOM49_14860</name>
</gene>
<reference evidence="2 3" key="1">
    <citation type="submission" date="2019-12" db="EMBL/GenBank/DDBJ databases">
        <title>Genome sequenceing of Clostridium bovifaecis.</title>
        <authorList>
            <person name="Yao Y."/>
        </authorList>
    </citation>
    <scope>NUCLEOTIDE SEQUENCE [LARGE SCALE GENOMIC DNA]</scope>
    <source>
        <strain evidence="2 3">BXX</strain>
    </source>
</reference>
<dbReference type="InterPro" id="IPR011008">
    <property type="entry name" value="Dimeric_a/b-barrel"/>
</dbReference>
<dbReference type="InterPro" id="IPR013097">
    <property type="entry name" value="Dabb"/>
</dbReference>
<dbReference type="SMART" id="SM00886">
    <property type="entry name" value="Dabb"/>
    <property type="match status" value="1"/>
</dbReference>
<accession>A0A6I6EZ77</accession>
<evidence type="ECO:0000313" key="2">
    <source>
        <dbReference type="EMBL" id="QGU96206.1"/>
    </source>
</evidence>
<evidence type="ECO:0000259" key="1">
    <source>
        <dbReference type="PROSITE" id="PS51502"/>
    </source>
</evidence>
<protein>
    <submittedName>
        <fullName evidence="2">Dabb family protein</fullName>
    </submittedName>
</protein>
<feature type="domain" description="Stress-response A/B barrel" evidence="1">
    <location>
        <begin position="2"/>
        <end position="94"/>
    </location>
</feature>
<sequence>MFTHVVFFKLKEPTIENMRRAKSILEGMKGNIPQLKGIEVGTDVVRSQRSYDICLITRFDSQEEMDKYQVHPYHVNEVLKNLKPMLDGSAAVDY</sequence>
<dbReference type="SUPFAM" id="SSF54909">
    <property type="entry name" value="Dimeric alpha+beta barrel"/>
    <property type="match status" value="1"/>
</dbReference>
<dbReference type="Pfam" id="PF07876">
    <property type="entry name" value="Dabb"/>
    <property type="match status" value="1"/>
</dbReference>
<dbReference type="PANTHER" id="PTHR37832:SF1">
    <property type="entry name" value="STRESS-RESPONSE A_B BARREL DOMAIN-CONTAINING PROTEIN"/>
    <property type="match status" value="1"/>
</dbReference>
<dbReference type="PANTHER" id="PTHR37832">
    <property type="entry name" value="BLL2683 PROTEIN"/>
    <property type="match status" value="1"/>
</dbReference>
<dbReference type="Gene3D" id="3.30.70.100">
    <property type="match status" value="1"/>
</dbReference>
<dbReference type="Proteomes" id="UP000422764">
    <property type="component" value="Chromosome"/>
</dbReference>
<dbReference type="PROSITE" id="PS51502">
    <property type="entry name" value="S_R_A_B_BARREL"/>
    <property type="match status" value="1"/>
</dbReference>
<keyword evidence="3" id="KW-1185">Reference proteome</keyword>
<dbReference type="AlphaFoldDB" id="A0A6I6EZ77"/>
<name>A0A6I6EZ77_9CLOT</name>
<proteinExistence type="predicted"/>
<evidence type="ECO:0000313" key="3">
    <source>
        <dbReference type="Proteomes" id="UP000422764"/>
    </source>
</evidence>
<dbReference type="EMBL" id="CP046522">
    <property type="protein sequence ID" value="QGU96206.1"/>
    <property type="molecule type" value="Genomic_DNA"/>
</dbReference>
<organism evidence="2 3">
    <name type="scientific">Clostridium bovifaecis</name>
    <dbReference type="NCBI Taxonomy" id="2184719"/>
    <lineage>
        <taxon>Bacteria</taxon>
        <taxon>Bacillati</taxon>
        <taxon>Bacillota</taxon>
        <taxon>Clostridia</taxon>
        <taxon>Eubacteriales</taxon>
        <taxon>Clostridiaceae</taxon>
        <taxon>Clostridium</taxon>
    </lineage>
</organism>